<gene>
    <name evidence="3" type="ORF">CK203_033243</name>
    <name evidence="2" type="ORF">CK203_093531</name>
</gene>
<evidence type="ECO:0000313" key="2">
    <source>
        <dbReference type="EMBL" id="RVW31055.1"/>
    </source>
</evidence>
<evidence type="ECO:0000313" key="3">
    <source>
        <dbReference type="EMBL" id="RVW81969.1"/>
    </source>
</evidence>
<dbReference type="AlphaFoldDB" id="A0A438D6E5"/>
<evidence type="ECO:0000256" key="1">
    <source>
        <dbReference type="SAM" id="MobiDB-lite"/>
    </source>
</evidence>
<dbReference type="Proteomes" id="UP000288805">
    <property type="component" value="Unassembled WGS sequence"/>
</dbReference>
<dbReference type="EMBL" id="QGNW01001772">
    <property type="protein sequence ID" value="RVW31055.1"/>
    <property type="molecule type" value="Genomic_DNA"/>
</dbReference>
<comment type="caution">
    <text evidence="2">The sequence shown here is derived from an EMBL/GenBank/DDBJ whole genome shotgun (WGS) entry which is preliminary data.</text>
</comment>
<sequence length="161" mass="18659">MALLGKWGLRFASERDSLWRHVIARKFGEEGGGWTSVVLRKGYGVGFWKAIRKTWEWVMHSSVRLMLLSWSGVQVGNNRRKLEITPINWGPTFFLHWLVITKRPTFKESLQPHPPLEETNTKRHESKIPPSNLESSTKNKGWGSFVSMKNLQTTHPNKTYT</sequence>
<feature type="region of interest" description="Disordered" evidence="1">
    <location>
        <begin position="109"/>
        <end position="141"/>
    </location>
</feature>
<proteinExistence type="predicted"/>
<organism evidence="2 4">
    <name type="scientific">Vitis vinifera</name>
    <name type="common">Grape</name>
    <dbReference type="NCBI Taxonomy" id="29760"/>
    <lineage>
        <taxon>Eukaryota</taxon>
        <taxon>Viridiplantae</taxon>
        <taxon>Streptophyta</taxon>
        <taxon>Embryophyta</taxon>
        <taxon>Tracheophyta</taxon>
        <taxon>Spermatophyta</taxon>
        <taxon>Magnoliopsida</taxon>
        <taxon>eudicotyledons</taxon>
        <taxon>Gunneridae</taxon>
        <taxon>Pentapetalae</taxon>
        <taxon>rosids</taxon>
        <taxon>Vitales</taxon>
        <taxon>Vitaceae</taxon>
        <taxon>Viteae</taxon>
        <taxon>Vitis</taxon>
    </lineage>
</organism>
<reference evidence="2 4" key="1">
    <citation type="journal article" date="2018" name="PLoS Genet.">
        <title>Population sequencing reveals clonal diversity and ancestral inbreeding in the grapevine cultivar Chardonnay.</title>
        <authorList>
            <person name="Roach M.J."/>
            <person name="Johnson D.L."/>
            <person name="Bohlmann J."/>
            <person name="van Vuuren H.J."/>
            <person name="Jones S.J."/>
            <person name="Pretorius I.S."/>
            <person name="Schmidt S.A."/>
            <person name="Borneman A.R."/>
        </authorList>
    </citation>
    <scope>NUCLEOTIDE SEQUENCE [LARGE SCALE GENOMIC DNA]</scope>
    <source>
        <strain evidence="4">cv. Chardonnay</strain>
        <strain evidence="2">I10V1</strain>
        <tissue evidence="2">Leaf</tissue>
    </source>
</reference>
<name>A0A438D6E5_VITVI</name>
<feature type="compositionally biased region" description="Basic and acidic residues" evidence="1">
    <location>
        <begin position="115"/>
        <end position="127"/>
    </location>
</feature>
<accession>A0A438D6E5</accession>
<protein>
    <submittedName>
        <fullName evidence="2">Uncharacterized protein</fullName>
    </submittedName>
</protein>
<evidence type="ECO:0000313" key="4">
    <source>
        <dbReference type="Proteomes" id="UP000288805"/>
    </source>
</evidence>
<dbReference type="EMBL" id="QGNW01000246">
    <property type="protein sequence ID" value="RVW81969.1"/>
    <property type="molecule type" value="Genomic_DNA"/>
</dbReference>